<dbReference type="InterPro" id="IPR057135">
    <property type="entry name" value="At4g27190-like_LRR"/>
</dbReference>
<gene>
    <name evidence="2" type="ORF">BAE44_0005681</name>
</gene>
<dbReference type="Pfam" id="PF23247">
    <property type="entry name" value="LRR_RPS2"/>
    <property type="match status" value="1"/>
</dbReference>
<keyword evidence="3" id="KW-1185">Reference proteome</keyword>
<dbReference type="AlphaFoldDB" id="A0A1E5W7S4"/>
<dbReference type="OrthoDB" id="687176at2759"/>
<evidence type="ECO:0000313" key="3">
    <source>
        <dbReference type="Proteomes" id="UP000095767"/>
    </source>
</evidence>
<evidence type="ECO:0000259" key="1">
    <source>
        <dbReference type="Pfam" id="PF23247"/>
    </source>
</evidence>
<reference evidence="2 3" key="1">
    <citation type="submission" date="2016-09" db="EMBL/GenBank/DDBJ databases">
        <title>The draft genome of Dichanthelium oligosanthes: A C3 panicoid grass species.</title>
        <authorList>
            <person name="Studer A.J."/>
            <person name="Schnable J.C."/>
            <person name="Brutnell T.P."/>
        </authorList>
    </citation>
    <scope>NUCLEOTIDE SEQUENCE [LARGE SCALE GENOMIC DNA]</scope>
    <source>
        <strain evidence="3">cv. Kellogg 1175</strain>
        <tissue evidence="2">Leaf</tissue>
    </source>
</reference>
<dbReference type="PANTHER" id="PTHR36766">
    <property type="entry name" value="PLANT BROAD-SPECTRUM MILDEW RESISTANCE PROTEIN RPW8"/>
    <property type="match status" value="1"/>
</dbReference>
<dbReference type="PANTHER" id="PTHR36766:SF55">
    <property type="entry name" value="OS11G0492900 PROTEIN"/>
    <property type="match status" value="1"/>
</dbReference>
<dbReference type="SUPFAM" id="SSF52047">
    <property type="entry name" value="RNI-like"/>
    <property type="match status" value="1"/>
</dbReference>
<name>A0A1E5W7S4_9POAL</name>
<feature type="domain" description="Disease resistance protein At4g27190-like leucine-rich repeats" evidence="1">
    <location>
        <begin position="123"/>
        <end position="231"/>
    </location>
</feature>
<protein>
    <recommendedName>
        <fullName evidence="1">Disease resistance protein At4g27190-like leucine-rich repeats domain-containing protein</fullName>
    </recommendedName>
</protein>
<dbReference type="Proteomes" id="UP000095767">
    <property type="component" value="Unassembled WGS sequence"/>
</dbReference>
<dbReference type="Gene3D" id="3.80.10.10">
    <property type="entry name" value="Ribonuclease Inhibitor"/>
    <property type="match status" value="1"/>
</dbReference>
<comment type="caution">
    <text evidence="2">The sequence shown here is derived from an EMBL/GenBank/DDBJ whole genome shotgun (WGS) entry which is preliminary data.</text>
</comment>
<dbReference type="EMBL" id="LWDX02019214">
    <property type="protein sequence ID" value="OEL33300.1"/>
    <property type="molecule type" value="Genomic_DNA"/>
</dbReference>
<evidence type="ECO:0000313" key="2">
    <source>
        <dbReference type="EMBL" id="OEL33300.1"/>
    </source>
</evidence>
<sequence>MPDGEEGGNCSHCIPHSGQVRVGSSLSDLEITSCPKLKVKPFLPSSLQNLQLSGRSERLLQSPGCECGWELLQDMTALESLEIASSDVLTELPESLRHLTSLRSLHVSWCRAIRMLPEWLGEFQSLQALTIRYCDSLSSLPQSMGHLRSLQELKIDSCGALDQLPEELCSLRKLTIKCLPGLTCLPRMFAGPYQCFPYLEVLTIISCPGIKSLPEAIKGLTSLLSLRIFDCPELKRRYERGTGEDWHLISSIPHVYIP</sequence>
<proteinExistence type="predicted"/>
<accession>A0A1E5W7S4</accession>
<dbReference type="InterPro" id="IPR032675">
    <property type="entry name" value="LRR_dom_sf"/>
</dbReference>
<organism evidence="2 3">
    <name type="scientific">Dichanthelium oligosanthes</name>
    <dbReference type="NCBI Taxonomy" id="888268"/>
    <lineage>
        <taxon>Eukaryota</taxon>
        <taxon>Viridiplantae</taxon>
        <taxon>Streptophyta</taxon>
        <taxon>Embryophyta</taxon>
        <taxon>Tracheophyta</taxon>
        <taxon>Spermatophyta</taxon>
        <taxon>Magnoliopsida</taxon>
        <taxon>Liliopsida</taxon>
        <taxon>Poales</taxon>
        <taxon>Poaceae</taxon>
        <taxon>PACMAD clade</taxon>
        <taxon>Panicoideae</taxon>
        <taxon>Panicodae</taxon>
        <taxon>Paniceae</taxon>
        <taxon>Dichantheliinae</taxon>
        <taxon>Dichanthelium</taxon>
    </lineage>
</organism>